<dbReference type="GO" id="GO:0004745">
    <property type="term" value="F:all-trans-retinol dehydrogenase (NAD+) activity"/>
    <property type="evidence" value="ECO:0007669"/>
    <property type="project" value="TreeGrafter"/>
</dbReference>
<evidence type="ECO:0000256" key="4">
    <source>
        <dbReference type="ARBA" id="ARBA00023002"/>
    </source>
</evidence>
<dbReference type="InterPro" id="IPR013149">
    <property type="entry name" value="ADH-like_C"/>
</dbReference>
<dbReference type="SUPFAM" id="SSF51735">
    <property type="entry name" value="NAD(P)-binding Rossmann-fold domains"/>
    <property type="match status" value="1"/>
</dbReference>
<dbReference type="GO" id="GO:0042573">
    <property type="term" value="P:retinoic acid metabolic process"/>
    <property type="evidence" value="ECO:0007669"/>
    <property type="project" value="TreeGrafter"/>
</dbReference>
<dbReference type="AlphaFoldDB" id="A0A643BN81"/>
<keyword evidence="2" id="KW-0479">Metal-binding</keyword>
<name>A0A643BN81_BALPH</name>
<gene>
    <name evidence="7" type="ORF">E2I00_009187</name>
</gene>
<dbReference type="GO" id="GO:0042572">
    <property type="term" value="P:retinol metabolic process"/>
    <property type="evidence" value="ECO:0007669"/>
    <property type="project" value="TreeGrafter"/>
</dbReference>
<accession>A0A643BN81</accession>
<keyword evidence="5" id="KW-0520">NAD</keyword>
<dbReference type="OrthoDB" id="417550at2759"/>
<keyword evidence="4" id="KW-0560">Oxidoreductase</keyword>
<evidence type="ECO:0000256" key="2">
    <source>
        <dbReference type="ARBA" id="ARBA00022723"/>
    </source>
</evidence>
<comment type="caution">
    <text evidence="7">The sequence shown here is derived from an EMBL/GenBank/DDBJ whole genome shotgun (WGS) entry which is preliminary data.</text>
</comment>
<evidence type="ECO:0000256" key="5">
    <source>
        <dbReference type="ARBA" id="ARBA00023027"/>
    </source>
</evidence>
<evidence type="ECO:0000256" key="1">
    <source>
        <dbReference type="ARBA" id="ARBA00001947"/>
    </source>
</evidence>
<dbReference type="GO" id="GO:0008270">
    <property type="term" value="F:zinc ion binding"/>
    <property type="evidence" value="ECO:0007669"/>
    <property type="project" value="TreeGrafter"/>
</dbReference>
<evidence type="ECO:0000313" key="8">
    <source>
        <dbReference type="Proteomes" id="UP000437017"/>
    </source>
</evidence>
<dbReference type="EMBL" id="SGJD01007423">
    <property type="protein sequence ID" value="KAB0389432.1"/>
    <property type="molecule type" value="Genomic_DNA"/>
</dbReference>
<feature type="domain" description="Alcohol dehydrogenase-like C-terminal" evidence="6">
    <location>
        <begin position="98"/>
        <end position="214"/>
    </location>
</feature>
<dbReference type="PANTHER" id="PTHR43880">
    <property type="entry name" value="ALCOHOL DEHYDROGENASE"/>
    <property type="match status" value="1"/>
</dbReference>
<keyword evidence="8" id="KW-1185">Reference proteome</keyword>
<dbReference type="Gene3D" id="3.40.50.720">
    <property type="entry name" value="NAD(P)-binding Rossmann-like Domain"/>
    <property type="match status" value="1"/>
</dbReference>
<organism evidence="7 8">
    <name type="scientific">Balaenoptera physalus</name>
    <name type="common">Fin whale</name>
    <name type="synonym">Balaena physalus</name>
    <dbReference type="NCBI Taxonomy" id="9770"/>
    <lineage>
        <taxon>Eukaryota</taxon>
        <taxon>Metazoa</taxon>
        <taxon>Chordata</taxon>
        <taxon>Craniata</taxon>
        <taxon>Vertebrata</taxon>
        <taxon>Euteleostomi</taxon>
        <taxon>Mammalia</taxon>
        <taxon>Eutheria</taxon>
        <taxon>Laurasiatheria</taxon>
        <taxon>Artiodactyla</taxon>
        <taxon>Whippomorpha</taxon>
        <taxon>Cetacea</taxon>
        <taxon>Mysticeti</taxon>
        <taxon>Balaenopteridae</taxon>
        <taxon>Balaenoptera</taxon>
    </lineage>
</organism>
<dbReference type="FunFam" id="3.40.50.720:FF:000003">
    <property type="entry name" value="S-(hydroxymethyl)glutathione dehydrogenase"/>
    <property type="match status" value="1"/>
</dbReference>
<comment type="cofactor">
    <cofactor evidence="1">
        <name>Zn(2+)</name>
        <dbReference type="ChEBI" id="CHEBI:29105"/>
    </cofactor>
</comment>
<dbReference type="Pfam" id="PF00107">
    <property type="entry name" value="ADH_zinc_N"/>
    <property type="match status" value="1"/>
</dbReference>
<protein>
    <recommendedName>
        <fullName evidence="6">Alcohol dehydrogenase-like C-terminal domain-containing protein</fullName>
    </recommendedName>
</protein>
<sequence length="324" mass="35302">MCKLSHQRLGKFILSVENAVPACTPRETSVRSKNLPAKEKRSITLSAQARSLNILLCMKISMVKTDAAAPVDKVCVIAVTGYGAAVHSAKVRKITVSAVAMGCKPSGASRIIGVDINEEKFPQARALGVTDRLNPRNLKKPIQEVVTEMKGIGVNFALKAMGLSDTMIAAWDSCHLNYGVCRITGLPPPNSQLCLDAPKVVPGRTLKDVCLGDYKTTDCIPQLVTDYLQNKINMDPLITHQLPFDQLHKACELYHAGKTLTSAVFCCSETLDDERCKGILGDFIPFLFHLPSCSSAVKRGAKEMGMQCNCTKRNKCILNIIIIK</sequence>
<dbReference type="PANTHER" id="PTHR43880:SF6">
    <property type="entry name" value="ALCOHOL DEHYDROGENASE 6A (CLASS V)"/>
    <property type="match status" value="1"/>
</dbReference>
<reference evidence="7 8" key="1">
    <citation type="journal article" date="2019" name="PLoS ONE">
        <title>Genomic analyses reveal an absence of contemporary introgressive admixture between fin whales and blue whales, despite known hybrids.</title>
        <authorList>
            <person name="Westbury M.V."/>
            <person name="Petersen B."/>
            <person name="Lorenzen E.D."/>
        </authorList>
    </citation>
    <scope>NUCLEOTIDE SEQUENCE [LARGE SCALE GENOMIC DNA]</scope>
    <source>
        <strain evidence="7">FinWhale-01</strain>
    </source>
</reference>
<dbReference type="InterPro" id="IPR036291">
    <property type="entry name" value="NAD(P)-bd_dom_sf"/>
</dbReference>
<evidence type="ECO:0000259" key="6">
    <source>
        <dbReference type="Pfam" id="PF00107"/>
    </source>
</evidence>
<dbReference type="Proteomes" id="UP000437017">
    <property type="component" value="Unassembled WGS sequence"/>
</dbReference>
<dbReference type="GO" id="GO:0005829">
    <property type="term" value="C:cytosol"/>
    <property type="evidence" value="ECO:0007669"/>
    <property type="project" value="TreeGrafter"/>
</dbReference>
<evidence type="ECO:0000256" key="3">
    <source>
        <dbReference type="ARBA" id="ARBA00022833"/>
    </source>
</evidence>
<proteinExistence type="predicted"/>
<dbReference type="Gene3D" id="3.90.180.10">
    <property type="entry name" value="Medium-chain alcohol dehydrogenases, catalytic domain"/>
    <property type="match status" value="1"/>
</dbReference>
<evidence type="ECO:0000313" key="7">
    <source>
        <dbReference type="EMBL" id="KAB0389432.1"/>
    </source>
</evidence>
<keyword evidence="3" id="KW-0862">Zinc</keyword>